<sequence>MSPLLVTGWSAVTSAGVGVDAVGKHLALAGTGAAGPADVTDLGPGPLPVPAAHALVDFSAREHLGRKGTSTYDRVTGLAVVCCQEALREAGTTVDDGTRRRIGVVLGTTLGSFRSTSDYSAETLTQDKPYLVNPMLFPNTVMNCAAGQMAIRFGLRGVNATIAGGPLAMLNVLRYAGNVLDRGYADAVVAGAAEEFTAHRAWAAHLGGGTVAGEAAGMFVLTRPGTGGWAGRRARAEVAAVATGYSPGAAGMDRALAACAERALRRAAVDPATVTTVVTGERDSADRTEYGAVLRALGTGGRAPRRLLATELFGDCGAASGAVALAALLTGDEPGVGLVTARGADGAVGAAVVRRYADGGTDRG</sequence>
<gene>
    <name evidence="3" type="ORF">EWH70_24715</name>
</gene>
<dbReference type="AlphaFoldDB" id="A0A4Q7J4Y8"/>
<dbReference type="Proteomes" id="UP000292003">
    <property type="component" value="Unassembled WGS sequence"/>
</dbReference>
<evidence type="ECO:0000313" key="3">
    <source>
        <dbReference type="EMBL" id="RZQ61094.1"/>
    </source>
</evidence>
<keyword evidence="1" id="KW-0808">Transferase</keyword>
<dbReference type="Gene3D" id="3.40.47.10">
    <property type="match status" value="1"/>
</dbReference>
<dbReference type="InterPro" id="IPR014030">
    <property type="entry name" value="Ketoacyl_synth_N"/>
</dbReference>
<accession>A0A4Q7J4Y8</accession>
<dbReference type="PANTHER" id="PTHR11712">
    <property type="entry name" value="POLYKETIDE SYNTHASE-RELATED"/>
    <property type="match status" value="1"/>
</dbReference>
<reference evidence="3 4" key="1">
    <citation type="submission" date="2019-02" db="EMBL/GenBank/DDBJ databases">
        <title>Draft genome sequence of Amycolatopsis sp. 8-3EHSu isolated from roots of Suaeda maritima.</title>
        <authorList>
            <person name="Duangmal K."/>
            <person name="Chantavorakit T."/>
        </authorList>
    </citation>
    <scope>NUCLEOTIDE SEQUENCE [LARGE SCALE GENOMIC DNA]</scope>
    <source>
        <strain evidence="3 4">8-3EHSu</strain>
    </source>
</reference>
<proteinExistence type="predicted"/>
<dbReference type="PANTHER" id="PTHR11712:SF336">
    <property type="entry name" value="3-OXOACYL-[ACYL-CARRIER-PROTEIN] SYNTHASE, MITOCHONDRIAL"/>
    <property type="match status" value="1"/>
</dbReference>
<comment type="caution">
    <text evidence="3">The sequence shown here is derived from an EMBL/GenBank/DDBJ whole genome shotgun (WGS) entry which is preliminary data.</text>
</comment>
<protein>
    <submittedName>
        <fullName evidence="3">Beta-ketoacyl synthase</fullName>
    </submittedName>
</protein>
<name>A0A4Q7J4Y8_9PSEU</name>
<dbReference type="Pfam" id="PF00109">
    <property type="entry name" value="ketoacyl-synt"/>
    <property type="match status" value="1"/>
</dbReference>
<dbReference type="SUPFAM" id="SSF53901">
    <property type="entry name" value="Thiolase-like"/>
    <property type="match status" value="2"/>
</dbReference>
<dbReference type="EMBL" id="SFCC01000013">
    <property type="protein sequence ID" value="RZQ61094.1"/>
    <property type="molecule type" value="Genomic_DNA"/>
</dbReference>
<dbReference type="InterPro" id="IPR016039">
    <property type="entry name" value="Thiolase-like"/>
</dbReference>
<dbReference type="GO" id="GO:0006633">
    <property type="term" value="P:fatty acid biosynthetic process"/>
    <property type="evidence" value="ECO:0007669"/>
    <property type="project" value="TreeGrafter"/>
</dbReference>
<dbReference type="RefSeq" id="WP_130477908.1">
    <property type="nucleotide sequence ID" value="NZ_SFCC01000013.1"/>
</dbReference>
<evidence type="ECO:0000259" key="2">
    <source>
        <dbReference type="Pfam" id="PF00109"/>
    </source>
</evidence>
<organism evidence="3 4">
    <name type="scientific">Amycolatopsis suaedae</name>
    <dbReference type="NCBI Taxonomy" id="2510978"/>
    <lineage>
        <taxon>Bacteria</taxon>
        <taxon>Bacillati</taxon>
        <taxon>Actinomycetota</taxon>
        <taxon>Actinomycetes</taxon>
        <taxon>Pseudonocardiales</taxon>
        <taxon>Pseudonocardiaceae</taxon>
        <taxon>Amycolatopsis</taxon>
    </lineage>
</organism>
<keyword evidence="4" id="KW-1185">Reference proteome</keyword>
<evidence type="ECO:0000256" key="1">
    <source>
        <dbReference type="ARBA" id="ARBA00022679"/>
    </source>
</evidence>
<dbReference type="GO" id="GO:0004315">
    <property type="term" value="F:3-oxoacyl-[acyl-carrier-protein] synthase activity"/>
    <property type="evidence" value="ECO:0007669"/>
    <property type="project" value="TreeGrafter"/>
</dbReference>
<evidence type="ECO:0000313" key="4">
    <source>
        <dbReference type="Proteomes" id="UP000292003"/>
    </source>
</evidence>
<dbReference type="OrthoDB" id="7061549at2"/>
<feature type="domain" description="Beta-ketoacyl synthase-like N-terminal" evidence="2">
    <location>
        <begin position="3"/>
        <end position="203"/>
    </location>
</feature>
<dbReference type="InterPro" id="IPR000794">
    <property type="entry name" value="Beta-ketoacyl_synthase"/>
</dbReference>